<dbReference type="InterPro" id="IPR009594">
    <property type="entry name" value="Tscrpt_reg_HTH_AraC_N"/>
</dbReference>
<dbReference type="PANTHER" id="PTHR43436">
    <property type="entry name" value="ARAC-FAMILY TRANSCRIPTIONAL REGULATOR"/>
    <property type="match status" value="1"/>
</dbReference>
<dbReference type="PROSITE" id="PS00041">
    <property type="entry name" value="HTH_ARAC_FAMILY_1"/>
    <property type="match status" value="1"/>
</dbReference>
<dbReference type="InterPro" id="IPR018062">
    <property type="entry name" value="HTH_AraC-typ_CS"/>
</dbReference>
<dbReference type="GO" id="GO:0003700">
    <property type="term" value="F:DNA-binding transcription factor activity"/>
    <property type="evidence" value="ECO:0007669"/>
    <property type="project" value="InterPro"/>
</dbReference>
<dbReference type="AlphaFoldDB" id="A0A2N1IVZ1"/>
<protein>
    <submittedName>
        <fullName evidence="5">AraC family transcriptional regulator</fullName>
    </submittedName>
</protein>
<dbReference type="SUPFAM" id="SSF46689">
    <property type="entry name" value="Homeodomain-like"/>
    <property type="match status" value="2"/>
</dbReference>
<evidence type="ECO:0000259" key="4">
    <source>
        <dbReference type="PROSITE" id="PS01124"/>
    </source>
</evidence>
<evidence type="ECO:0000256" key="3">
    <source>
        <dbReference type="ARBA" id="ARBA00023163"/>
    </source>
</evidence>
<keyword evidence="1" id="KW-0805">Transcription regulation</keyword>
<gene>
    <name evidence="5" type="ORF">CXB65_06435</name>
</gene>
<dbReference type="GO" id="GO:0009893">
    <property type="term" value="P:positive regulation of metabolic process"/>
    <property type="evidence" value="ECO:0007669"/>
    <property type="project" value="UniProtKB-ARBA"/>
</dbReference>
<dbReference type="InterPro" id="IPR009057">
    <property type="entry name" value="Homeodomain-like_sf"/>
</dbReference>
<evidence type="ECO:0000313" key="6">
    <source>
        <dbReference type="Proteomes" id="UP000233399"/>
    </source>
</evidence>
<dbReference type="PANTHER" id="PTHR43436:SF2">
    <property type="entry name" value="ARAC_XYLS FAMILY TRANSCRIPTIONAL REGULATOR"/>
    <property type="match status" value="1"/>
</dbReference>
<dbReference type="EMBL" id="PJCG01000008">
    <property type="protein sequence ID" value="PKI24914.1"/>
    <property type="molecule type" value="Genomic_DNA"/>
</dbReference>
<evidence type="ECO:0000313" key="5">
    <source>
        <dbReference type="EMBL" id="PKI24914.1"/>
    </source>
</evidence>
<dbReference type="Gene3D" id="1.10.10.60">
    <property type="entry name" value="Homeodomain-like"/>
    <property type="match status" value="2"/>
</dbReference>
<reference evidence="5 6" key="1">
    <citation type="submission" date="2017-12" db="EMBL/GenBank/DDBJ databases">
        <title>Isolation and characterization of an aerobic denitrifying Pseudomonas monteilii CY06 from aquaculture ponds.</title>
        <authorList>
            <person name="Ma Q."/>
            <person name="Cai Y."/>
            <person name="He Z."/>
        </authorList>
    </citation>
    <scope>NUCLEOTIDE SEQUENCE [LARGE SCALE GENOMIC DNA]</scope>
    <source>
        <strain evidence="5 6">CY06</strain>
    </source>
</reference>
<dbReference type="RefSeq" id="WP_101196129.1">
    <property type="nucleotide sequence ID" value="NZ_PJCG01000008.1"/>
</dbReference>
<accession>A0A2N1IVZ1</accession>
<comment type="caution">
    <text evidence="5">The sequence shown here is derived from an EMBL/GenBank/DDBJ whole genome shotgun (WGS) entry which is preliminary data.</text>
</comment>
<sequence length="301" mass="33165">MLLTSRSDVNETLVSLIKPLSHTPGFLDTGLPGVQTLSWSDYVASSPQIYEPSLIILAQGSKLARLGPRTFEYGAGHYLVQALSVPFMCETFATPEEPLYGVSVSIDRLVLGDLVQAMGMPADASVKAQTPESMTSAELDVQMRDSVERLLRCLHDSMDRQVMGPSLVREVLYAALRGPQAGVLRALVEQQGHFARIAAALQHLRNHYAEALSVDELAGCANMSVSTFHEHFKRTTLLSPVQYLKRLRLLKAQQMLIGEGMAVGQVAHRVGYQSTSQFSREYKRYFDRSPGGERAQLKISA</sequence>
<proteinExistence type="predicted"/>
<name>A0A2N1IVZ1_9PSED</name>
<keyword evidence="2" id="KW-0238">DNA-binding</keyword>
<keyword evidence="3" id="KW-0804">Transcription</keyword>
<dbReference type="Proteomes" id="UP000233399">
    <property type="component" value="Unassembled WGS sequence"/>
</dbReference>
<dbReference type="PROSITE" id="PS01124">
    <property type="entry name" value="HTH_ARAC_FAMILY_2"/>
    <property type="match status" value="1"/>
</dbReference>
<dbReference type="Pfam" id="PF12833">
    <property type="entry name" value="HTH_18"/>
    <property type="match status" value="1"/>
</dbReference>
<organism evidence="5 6">
    <name type="scientific">Pseudomonas monteilii</name>
    <dbReference type="NCBI Taxonomy" id="76759"/>
    <lineage>
        <taxon>Bacteria</taxon>
        <taxon>Pseudomonadati</taxon>
        <taxon>Pseudomonadota</taxon>
        <taxon>Gammaproteobacteria</taxon>
        <taxon>Pseudomonadales</taxon>
        <taxon>Pseudomonadaceae</taxon>
        <taxon>Pseudomonas</taxon>
    </lineage>
</organism>
<dbReference type="SMART" id="SM00342">
    <property type="entry name" value="HTH_ARAC"/>
    <property type="match status" value="1"/>
</dbReference>
<evidence type="ECO:0000256" key="1">
    <source>
        <dbReference type="ARBA" id="ARBA00023015"/>
    </source>
</evidence>
<dbReference type="Pfam" id="PF06719">
    <property type="entry name" value="AraC_N"/>
    <property type="match status" value="1"/>
</dbReference>
<evidence type="ECO:0000256" key="2">
    <source>
        <dbReference type="ARBA" id="ARBA00023125"/>
    </source>
</evidence>
<dbReference type="GO" id="GO:0043565">
    <property type="term" value="F:sequence-specific DNA binding"/>
    <property type="evidence" value="ECO:0007669"/>
    <property type="project" value="InterPro"/>
</dbReference>
<feature type="domain" description="HTH araC/xylS-type" evidence="4">
    <location>
        <begin position="198"/>
        <end position="296"/>
    </location>
</feature>
<dbReference type="InterPro" id="IPR018060">
    <property type="entry name" value="HTH_AraC"/>
</dbReference>